<organism evidence="1 2">
    <name type="scientific">Anaeroselena agilis</name>
    <dbReference type="NCBI Taxonomy" id="3063788"/>
    <lineage>
        <taxon>Bacteria</taxon>
        <taxon>Bacillati</taxon>
        <taxon>Bacillota</taxon>
        <taxon>Negativicutes</taxon>
        <taxon>Acetonemataceae</taxon>
        <taxon>Anaeroselena</taxon>
    </lineage>
</organism>
<dbReference type="Proteomes" id="UP001254848">
    <property type="component" value="Unassembled WGS sequence"/>
</dbReference>
<protein>
    <submittedName>
        <fullName evidence="1">Uncharacterized protein</fullName>
    </submittedName>
</protein>
<reference evidence="1 2" key="1">
    <citation type="submission" date="2023-07" db="EMBL/GenBank/DDBJ databases">
        <title>The novel representative of Negativicutes class, Anaeroselena agilis gen. nov. sp. nov.</title>
        <authorList>
            <person name="Prokofeva M.I."/>
            <person name="Elcheninov A.G."/>
            <person name="Klyukina A."/>
            <person name="Kublanov I.V."/>
            <person name="Frolov E.N."/>
            <person name="Podosokorskaya O.A."/>
        </authorList>
    </citation>
    <scope>NUCLEOTIDE SEQUENCE [LARGE SCALE GENOMIC DNA]</scope>
    <source>
        <strain evidence="1 2">4137-cl</strain>
    </source>
</reference>
<sequence>MMKPAKGFYFWELVRFNIGRDYDPKLVGMVGKIHRQYAGV</sequence>
<dbReference type="EMBL" id="JAUOZS010000001">
    <property type="protein sequence ID" value="MDT8900905.1"/>
    <property type="molecule type" value="Genomic_DNA"/>
</dbReference>
<name>A0ABU3NVQ9_9FIRM</name>
<proteinExistence type="predicted"/>
<evidence type="ECO:0000313" key="1">
    <source>
        <dbReference type="EMBL" id="MDT8900905.1"/>
    </source>
</evidence>
<evidence type="ECO:0000313" key="2">
    <source>
        <dbReference type="Proteomes" id="UP001254848"/>
    </source>
</evidence>
<comment type="caution">
    <text evidence="1">The sequence shown here is derived from an EMBL/GenBank/DDBJ whole genome shotgun (WGS) entry which is preliminary data.</text>
</comment>
<keyword evidence="2" id="KW-1185">Reference proteome</keyword>
<gene>
    <name evidence="1" type="ORF">Q4T40_06615</name>
</gene>
<accession>A0ABU3NVQ9</accession>
<dbReference type="RefSeq" id="WP_413779437.1">
    <property type="nucleotide sequence ID" value="NZ_JAUOZS010000001.1"/>
</dbReference>